<name>A0A562J1E7_9FIRM</name>
<keyword evidence="1" id="KW-0547">Nucleotide-binding</keyword>
<dbReference type="PROSITE" id="PS50045">
    <property type="entry name" value="SIGMA54_INTERACT_4"/>
    <property type="match status" value="1"/>
</dbReference>
<evidence type="ECO:0000259" key="3">
    <source>
        <dbReference type="PROSITE" id="PS50045"/>
    </source>
</evidence>
<evidence type="ECO:0000256" key="1">
    <source>
        <dbReference type="ARBA" id="ARBA00022741"/>
    </source>
</evidence>
<organism evidence="4 5">
    <name type="scientific">Sedimentibacter saalensis</name>
    <dbReference type="NCBI Taxonomy" id="130788"/>
    <lineage>
        <taxon>Bacteria</taxon>
        <taxon>Bacillati</taxon>
        <taxon>Bacillota</taxon>
        <taxon>Tissierellia</taxon>
        <taxon>Sedimentibacter</taxon>
    </lineage>
</organism>
<dbReference type="Gene3D" id="3.40.50.300">
    <property type="entry name" value="P-loop containing nucleotide triphosphate hydrolases"/>
    <property type="match status" value="1"/>
</dbReference>
<dbReference type="InterPro" id="IPR027417">
    <property type="entry name" value="P-loop_NTPase"/>
</dbReference>
<dbReference type="Pfam" id="PF08461">
    <property type="entry name" value="WHD_RNase_R"/>
    <property type="match status" value="1"/>
</dbReference>
<dbReference type="InterPro" id="IPR002078">
    <property type="entry name" value="Sigma_54_int"/>
</dbReference>
<dbReference type="InterPro" id="IPR003593">
    <property type="entry name" value="AAA+_ATPase"/>
</dbReference>
<protein>
    <submittedName>
        <fullName evidence="4">Transcriptional regulator with PAS, ATPase and Fis domain</fullName>
    </submittedName>
</protein>
<keyword evidence="2" id="KW-0067">ATP-binding</keyword>
<proteinExistence type="predicted"/>
<dbReference type="InterPro" id="IPR036388">
    <property type="entry name" value="WH-like_DNA-bd_sf"/>
</dbReference>
<dbReference type="SUPFAM" id="SSF52540">
    <property type="entry name" value="P-loop containing nucleoside triphosphate hydrolases"/>
    <property type="match status" value="1"/>
</dbReference>
<dbReference type="Gene3D" id="1.10.8.60">
    <property type="match status" value="1"/>
</dbReference>
<dbReference type="InterPro" id="IPR025662">
    <property type="entry name" value="Sigma_54_int_dom_ATP-bd_1"/>
</dbReference>
<dbReference type="InterPro" id="IPR058031">
    <property type="entry name" value="AAA_lid_NorR"/>
</dbReference>
<dbReference type="GO" id="GO:0006355">
    <property type="term" value="P:regulation of DNA-templated transcription"/>
    <property type="evidence" value="ECO:0007669"/>
    <property type="project" value="InterPro"/>
</dbReference>
<dbReference type="Proteomes" id="UP000315343">
    <property type="component" value="Unassembled WGS sequence"/>
</dbReference>
<dbReference type="Gene3D" id="3.30.450.20">
    <property type="entry name" value="PAS domain"/>
    <property type="match status" value="1"/>
</dbReference>
<gene>
    <name evidence="4" type="ORF">LY60_03458</name>
</gene>
<accession>A0A562J1E7</accession>
<dbReference type="Pfam" id="PF00158">
    <property type="entry name" value="Sigma54_activat"/>
    <property type="match status" value="1"/>
</dbReference>
<dbReference type="GO" id="GO:0005524">
    <property type="term" value="F:ATP binding"/>
    <property type="evidence" value="ECO:0007669"/>
    <property type="project" value="UniProtKB-KW"/>
</dbReference>
<evidence type="ECO:0000313" key="5">
    <source>
        <dbReference type="Proteomes" id="UP000315343"/>
    </source>
</evidence>
<dbReference type="InterPro" id="IPR025943">
    <property type="entry name" value="Sigma_54_int_dom_ATP-bd_2"/>
</dbReference>
<dbReference type="Pfam" id="PF25601">
    <property type="entry name" value="AAA_lid_14"/>
    <property type="match status" value="1"/>
</dbReference>
<dbReference type="PROSITE" id="PS00675">
    <property type="entry name" value="SIGMA54_INTERACT_1"/>
    <property type="match status" value="1"/>
</dbReference>
<dbReference type="PANTHER" id="PTHR32071">
    <property type="entry name" value="TRANSCRIPTIONAL REGULATORY PROTEIN"/>
    <property type="match status" value="1"/>
</dbReference>
<dbReference type="SMART" id="SM00382">
    <property type="entry name" value="AAA"/>
    <property type="match status" value="1"/>
</dbReference>
<dbReference type="CDD" id="cd00009">
    <property type="entry name" value="AAA"/>
    <property type="match status" value="1"/>
</dbReference>
<dbReference type="InterPro" id="IPR013668">
    <property type="entry name" value="RNase_R_HTH_12"/>
</dbReference>
<dbReference type="PROSITE" id="PS00676">
    <property type="entry name" value="SIGMA54_INTERACT_2"/>
    <property type="match status" value="1"/>
</dbReference>
<dbReference type="EMBL" id="VLKH01000014">
    <property type="protein sequence ID" value="TWH76982.1"/>
    <property type="molecule type" value="Genomic_DNA"/>
</dbReference>
<feature type="domain" description="Sigma-54 factor interaction" evidence="3">
    <location>
        <begin position="341"/>
        <end position="559"/>
    </location>
</feature>
<reference evidence="4 5" key="1">
    <citation type="submission" date="2019-07" db="EMBL/GenBank/DDBJ databases">
        <title>Genomic Encyclopedia of Type Strains, Phase I: the one thousand microbial genomes (KMG-I) project.</title>
        <authorList>
            <person name="Kyrpides N."/>
        </authorList>
    </citation>
    <scope>NUCLEOTIDE SEQUENCE [LARGE SCALE GENOMIC DNA]</scope>
    <source>
        <strain evidence="4 5">DSM 13558</strain>
    </source>
</reference>
<dbReference type="FunFam" id="3.40.50.300:FF:000006">
    <property type="entry name" value="DNA-binding transcriptional regulator NtrC"/>
    <property type="match status" value="1"/>
</dbReference>
<sequence>MKKVAIIYKNSDNQEVITYLKDNLEKIFENYLIVENYYINELPINYKISADAYILTDGTMLYPLKDKITNYNNIIIMHRSLKKQPLYEISRIPKNTNVLVINDTYETAVQTLCSLYELGMNHINLVPYDPKDAANSKYKDFQICITPNEVHLVPDYIHKIINIGYREISFDTLVSLMFRLDLDFELTNRNLVRHIKSIAEPDIYLHNNYLNNFVKNHVFDSVINDLPTALIITNEKYHILFSNNKAKVLFDIKNTSSDIPLSDMVGHELFTKLKQEITPKDGIVFNETNYFVEKTPIMLMDEVMGYYIILQNEKDLRDIEINARKILAKKGLCAKYNFSDIIHVSPAMKECIVTAKKVALTDHTVLITGESGTGKELLAQSIHNYSQRKNMPFVAINCAALPESLLESELFGYESGSFTGARKTGKIGLFEQANGGSIFLDEIGDISSNLQSRLLRVLQERQIMRIGSDRMINIDTRIIAATNKDLVSEVEQGNFRRDLYYRLNVISICIEPLKKRKEDILPLMSSFLGQKYNQLTDSDKDILCTYTWPGNIRELESAAIHYNTLSMLPKYLLNSPVEPIMVNKTISYMDDNCIEMEILKIIMENTQFSHGIGRMQLNSCLKSLQIYIGDASLRNVLHGLEERNLISICNGRGGTRITEKGIQKIKSS</sequence>
<comment type="caution">
    <text evidence="4">The sequence shown here is derived from an EMBL/GenBank/DDBJ whole genome shotgun (WGS) entry which is preliminary data.</text>
</comment>
<dbReference type="RefSeq" id="WP_170226285.1">
    <property type="nucleotide sequence ID" value="NZ_DAMBUX010000017.1"/>
</dbReference>
<evidence type="ECO:0000256" key="2">
    <source>
        <dbReference type="ARBA" id="ARBA00022840"/>
    </source>
</evidence>
<dbReference type="Gene3D" id="1.10.10.10">
    <property type="entry name" value="Winged helix-like DNA-binding domain superfamily/Winged helix DNA-binding domain"/>
    <property type="match status" value="1"/>
</dbReference>
<keyword evidence="5" id="KW-1185">Reference proteome</keyword>
<dbReference type="AlphaFoldDB" id="A0A562J1E7"/>
<evidence type="ECO:0000313" key="4">
    <source>
        <dbReference type="EMBL" id="TWH76982.1"/>
    </source>
</evidence>